<reference evidence="1" key="1">
    <citation type="journal article" date="2012" name="PLoS Genet.">
        <title>Comparative analysis of the genomes of two field isolates of the rice blast fungus Magnaporthe oryzae.</title>
        <authorList>
            <person name="Xue M."/>
            <person name="Yang J."/>
            <person name="Li Z."/>
            <person name="Hu S."/>
            <person name="Yao N."/>
            <person name="Dean R.A."/>
            <person name="Zhao W."/>
            <person name="Shen M."/>
            <person name="Zhang H."/>
            <person name="Li C."/>
            <person name="Liu L."/>
            <person name="Cao L."/>
            <person name="Xu X."/>
            <person name="Xing Y."/>
            <person name="Hsiang T."/>
            <person name="Zhang Z."/>
            <person name="Xu J.R."/>
            <person name="Peng Y.L."/>
        </authorList>
    </citation>
    <scope>NUCLEOTIDE SEQUENCE</scope>
    <source>
        <strain evidence="1">Y34</strain>
    </source>
</reference>
<proteinExistence type="predicted"/>
<protein>
    <submittedName>
        <fullName evidence="1">Uncharacterized protein</fullName>
    </submittedName>
</protein>
<sequence>MTDASNDACSSGAVRSTASVSRLGLFQGVPEEADKAGCKVELAQNYPRNSGHVCAGTERLLAQQS</sequence>
<dbReference type="AlphaFoldDB" id="A0AA97PG20"/>
<accession>A0AA97PG20</accession>
<dbReference type="EMBL" id="JH793848">
    <property type="protein sequence ID" value="ELQ33233.1"/>
    <property type="molecule type" value="Genomic_DNA"/>
</dbReference>
<gene>
    <name evidence="1" type="ORF">OOU_Y34scaffold00979g16</name>
</gene>
<dbReference type="Proteomes" id="UP000011086">
    <property type="component" value="Unassembled WGS sequence"/>
</dbReference>
<name>A0AA97PG20_PYRO3</name>
<evidence type="ECO:0000313" key="1">
    <source>
        <dbReference type="EMBL" id="ELQ33233.1"/>
    </source>
</evidence>
<organism evidence="1">
    <name type="scientific">Pyricularia oryzae (strain Y34)</name>
    <name type="common">Rice blast fungus</name>
    <name type="synonym">Magnaporthe oryzae</name>
    <dbReference type="NCBI Taxonomy" id="1143189"/>
    <lineage>
        <taxon>Eukaryota</taxon>
        <taxon>Fungi</taxon>
        <taxon>Dikarya</taxon>
        <taxon>Ascomycota</taxon>
        <taxon>Pezizomycotina</taxon>
        <taxon>Sordariomycetes</taxon>
        <taxon>Sordariomycetidae</taxon>
        <taxon>Magnaporthales</taxon>
        <taxon>Pyriculariaceae</taxon>
        <taxon>Pyricularia</taxon>
    </lineage>
</organism>